<dbReference type="KEGG" id="bhk:B4U37_05670"/>
<proteinExistence type="inferred from homology"/>
<dbReference type="GO" id="GO:0006355">
    <property type="term" value="P:regulation of DNA-templated transcription"/>
    <property type="evidence" value="ECO:0007669"/>
    <property type="project" value="InterPro"/>
</dbReference>
<protein>
    <recommendedName>
        <fullName evidence="8">Chromosome-anchoring protein RacA</fullName>
    </recommendedName>
</protein>
<reference evidence="11 13" key="2">
    <citation type="submission" date="2019-08" db="EMBL/GenBank/DDBJ databases">
        <title>Bacillus genomes from the desert of Cuatro Cienegas, Coahuila.</title>
        <authorList>
            <person name="Olmedo-Alvarez G."/>
        </authorList>
    </citation>
    <scope>NUCLEOTIDE SEQUENCE [LARGE SCALE GENOMIC DNA]</scope>
    <source>
        <strain evidence="11 13">CH88_3T</strain>
    </source>
</reference>
<dbReference type="EMBL" id="CP020880">
    <property type="protein sequence ID" value="ART75547.1"/>
    <property type="molecule type" value="Genomic_DNA"/>
</dbReference>
<reference evidence="10 12" key="1">
    <citation type="submission" date="2017-04" db="EMBL/GenBank/DDBJ databases">
        <title>Complete Genome Sequence of the Bacillus horikoshii 20a strain from Cuatro Cienegas, Coahuila, Mexico.</title>
        <authorList>
            <person name="Zarza E."/>
            <person name="Alcaraz L.D."/>
            <person name="Aguilar-Salinas B."/>
            <person name="Islas A."/>
            <person name="Olmedo-Alvarez G."/>
        </authorList>
    </citation>
    <scope>NUCLEOTIDE SEQUENCE [LARGE SCALE GENOMIC DNA]</scope>
    <source>
        <strain evidence="10 12">20a</strain>
    </source>
</reference>
<keyword evidence="4 8" id="KW-0749">Sporulation</keyword>
<dbReference type="GO" id="GO:0005737">
    <property type="term" value="C:cytoplasm"/>
    <property type="evidence" value="ECO:0007669"/>
    <property type="project" value="UniProtKB-SubCell"/>
</dbReference>
<keyword evidence="1 8" id="KW-0963">Cytoplasm</keyword>
<evidence type="ECO:0000313" key="13">
    <source>
        <dbReference type="Proteomes" id="UP000323393"/>
    </source>
</evidence>
<accession>A0A1Y0CKT5</accession>
<evidence type="ECO:0000313" key="12">
    <source>
        <dbReference type="Proteomes" id="UP000195573"/>
    </source>
</evidence>
<keyword evidence="6 8" id="KW-0238">DNA-binding</keyword>
<evidence type="ECO:0000256" key="4">
    <source>
        <dbReference type="ARBA" id="ARBA00022969"/>
    </source>
</evidence>
<dbReference type="GeneID" id="96737916"/>
<dbReference type="GO" id="GO:0030435">
    <property type="term" value="P:sporulation resulting in formation of a cellular spore"/>
    <property type="evidence" value="ECO:0007669"/>
    <property type="project" value="UniProtKB-UniRule"/>
</dbReference>
<dbReference type="HAMAP" id="MF_01170">
    <property type="entry name" value="RacA"/>
    <property type="match status" value="1"/>
</dbReference>
<keyword evidence="7 8" id="KW-0131">Cell cycle</keyword>
<feature type="domain" description="HTH merR-type" evidence="9">
    <location>
        <begin position="5"/>
        <end position="53"/>
    </location>
</feature>
<evidence type="ECO:0000313" key="10">
    <source>
        <dbReference type="EMBL" id="ART75547.1"/>
    </source>
</evidence>
<dbReference type="GO" id="GO:0003690">
    <property type="term" value="F:double-stranded DNA binding"/>
    <property type="evidence" value="ECO:0007669"/>
    <property type="project" value="UniProtKB-UniRule"/>
</dbReference>
<dbReference type="RefSeq" id="WP_088017453.1">
    <property type="nucleotide sequence ID" value="NZ_CP020880.1"/>
</dbReference>
<comment type="similarity">
    <text evidence="8">Belongs to the RacA family.</text>
</comment>
<evidence type="ECO:0000256" key="5">
    <source>
        <dbReference type="ARBA" id="ARBA00023054"/>
    </source>
</evidence>
<evidence type="ECO:0000313" key="11">
    <source>
        <dbReference type="EMBL" id="TYS60829.1"/>
    </source>
</evidence>
<sequence length="172" mass="20115">MELKTHEVAKELGMAPRTVRKWVQKYEIPCRKNDYGHYVYDEEALARLETLKASGEVAGAMDVAFGTDIKEVQVENMSARNEDGKALEHRLQILTERVSRTERMVQQKADEVVSYQLLQQRKEIEELTKKVDRLEKMLDQMQTPIKKIEPPLIFDQPPQQKRRNVFRSIFGL</sequence>
<evidence type="ECO:0000256" key="6">
    <source>
        <dbReference type="ARBA" id="ARBA00023125"/>
    </source>
</evidence>
<dbReference type="SUPFAM" id="SSF46955">
    <property type="entry name" value="Putative DNA-binding domain"/>
    <property type="match status" value="1"/>
</dbReference>
<feature type="DNA-binding region" description="H-T-H motif" evidence="8">
    <location>
        <begin position="5"/>
        <end position="25"/>
    </location>
</feature>
<dbReference type="Gene3D" id="1.10.1660.10">
    <property type="match status" value="1"/>
</dbReference>
<evidence type="ECO:0000256" key="3">
    <source>
        <dbReference type="ARBA" id="ARBA00022829"/>
    </source>
</evidence>
<evidence type="ECO:0000256" key="2">
    <source>
        <dbReference type="ARBA" id="ARBA00022618"/>
    </source>
</evidence>
<dbReference type="AlphaFoldDB" id="A0A1Y0CKT5"/>
<keyword evidence="5 8" id="KW-0175">Coiled coil</keyword>
<keyword evidence="12" id="KW-1185">Reference proteome</keyword>
<dbReference type="CDD" id="cd04762">
    <property type="entry name" value="HTH_MerR-trunc"/>
    <property type="match status" value="1"/>
</dbReference>
<dbReference type="InterPro" id="IPR009061">
    <property type="entry name" value="DNA-bd_dom_put_sf"/>
</dbReference>
<keyword evidence="2 8" id="KW-0132">Cell division</keyword>
<gene>
    <name evidence="8" type="primary">racA</name>
    <name evidence="10" type="ORF">B4U37_05670</name>
    <name evidence="11" type="ORF">FZC74_00665</name>
</gene>
<dbReference type="Proteomes" id="UP000323393">
    <property type="component" value="Unassembled WGS sequence"/>
</dbReference>
<dbReference type="GO" id="GO:0030261">
    <property type="term" value="P:chromosome condensation"/>
    <property type="evidence" value="ECO:0007669"/>
    <property type="project" value="UniProtKB-UniRule"/>
</dbReference>
<dbReference type="GO" id="GO:0008356">
    <property type="term" value="P:asymmetric cell division"/>
    <property type="evidence" value="ECO:0007669"/>
    <property type="project" value="UniProtKB-UniRule"/>
</dbReference>
<evidence type="ECO:0000259" key="9">
    <source>
        <dbReference type="Pfam" id="PF13411"/>
    </source>
</evidence>
<organism evidence="11 13">
    <name type="scientific">Sutcliffiella horikoshii</name>
    <dbReference type="NCBI Taxonomy" id="79883"/>
    <lineage>
        <taxon>Bacteria</taxon>
        <taxon>Bacillati</taxon>
        <taxon>Bacillota</taxon>
        <taxon>Bacilli</taxon>
        <taxon>Bacillales</taxon>
        <taxon>Bacillaceae</taxon>
        <taxon>Sutcliffiella</taxon>
    </lineage>
</organism>
<dbReference type="GO" id="GO:0007059">
    <property type="term" value="P:chromosome segregation"/>
    <property type="evidence" value="ECO:0007669"/>
    <property type="project" value="UniProtKB-UniRule"/>
</dbReference>
<comment type="function">
    <text evidence="8">Required for the formation of axial filaments and for anchoring the origin regions at the cell poles in sporulating cells, thus ensuring proper chromosome segregation in the prespore. Binds in a dispersed manner throughout the chromosome but preferentially to sites clustered in the origin portion of the chromosome, causing condensation of the chromosome and its remodeling into an elongated, anchored structure.</text>
</comment>
<comment type="subcellular location">
    <subcellularLocation>
        <location evidence="8">Cytoplasm</location>
    </subcellularLocation>
    <text evidence="8">Localizes to cell poles and nucleoid.</text>
</comment>
<feature type="coiled-coil region" evidence="8">
    <location>
        <begin position="91"/>
        <end position="144"/>
    </location>
</feature>
<evidence type="ECO:0000256" key="1">
    <source>
        <dbReference type="ARBA" id="ARBA00022490"/>
    </source>
</evidence>
<dbReference type="EMBL" id="VTEU01000001">
    <property type="protein sequence ID" value="TYS60829.1"/>
    <property type="molecule type" value="Genomic_DNA"/>
</dbReference>
<dbReference type="Pfam" id="PF13411">
    <property type="entry name" value="MerR_1"/>
    <property type="match status" value="1"/>
</dbReference>
<dbReference type="Proteomes" id="UP000195573">
    <property type="component" value="Chromosome"/>
</dbReference>
<dbReference type="InterPro" id="IPR000551">
    <property type="entry name" value="MerR-type_HTH_dom"/>
</dbReference>
<evidence type="ECO:0000256" key="7">
    <source>
        <dbReference type="ARBA" id="ARBA00023306"/>
    </source>
</evidence>
<keyword evidence="3 8" id="KW-0159">Chromosome partition</keyword>
<name>A0A1Y0CKT5_9BACI</name>
<evidence type="ECO:0000256" key="8">
    <source>
        <dbReference type="HAMAP-Rule" id="MF_01170"/>
    </source>
</evidence>
<dbReference type="InterPro" id="IPR023522">
    <property type="entry name" value="Chrosome_anchoring_RacA"/>
</dbReference>